<sequence length="91" mass="9975">MSRGRRPVENAFAVVYGYLLLGISLAVYMNILTAGMVKAAGKTSRTAVRQRLFVVKVSTFIIIELITFPLRCSGILGLCTMWLLPKVGLKA</sequence>
<reference evidence="1" key="1">
    <citation type="submission" date="2019-10" db="EMBL/GenBank/DDBJ databases">
        <authorList>
            <consortium name="DOE Joint Genome Institute"/>
            <person name="Kuo A."/>
            <person name="Miyauchi S."/>
            <person name="Kiss E."/>
            <person name="Drula E."/>
            <person name="Kohler A."/>
            <person name="Sanchez-Garcia M."/>
            <person name="Andreopoulos B."/>
            <person name="Barry K.W."/>
            <person name="Bonito G."/>
            <person name="Buee M."/>
            <person name="Carver A."/>
            <person name="Chen C."/>
            <person name="Cichocki N."/>
            <person name="Clum A."/>
            <person name="Culley D."/>
            <person name="Crous P.W."/>
            <person name="Fauchery L."/>
            <person name="Girlanda M."/>
            <person name="Hayes R."/>
            <person name="Keri Z."/>
            <person name="Labutti K."/>
            <person name="Lipzen A."/>
            <person name="Lombard V."/>
            <person name="Magnuson J."/>
            <person name="Maillard F."/>
            <person name="Morin E."/>
            <person name="Murat C."/>
            <person name="Nolan M."/>
            <person name="Ohm R."/>
            <person name="Pangilinan J."/>
            <person name="Pereira M."/>
            <person name="Perotto S."/>
            <person name="Peter M."/>
            <person name="Riley R."/>
            <person name="Sitrit Y."/>
            <person name="Stielow B."/>
            <person name="Szollosi G."/>
            <person name="Zifcakova L."/>
            <person name="Stursova M."/>
            <person name="Spatafora J.W."/>
            <person name="Tedersoo L."/>
            <person name="Vaario L.-M."/>
            <person name="Yamada A."/>
            <person name="Yan M."/>
            <person name="Wang P."/>
            <person name="Xu J."/>
            <person name="Bruns T."/>
            <person name="Baldrian P."/>
            <person name="Vilgalys R."/>
            <person name="Henrissat B."/>
            <person name="Grigoriev I.V."/>
            <person name="Hibbett D."/>
            <person name="Nagy L.G."/>
            <person name="Martin F.M."/>
        </authorList>
    </citation>
    <scope>NUCLEOTIDE SEQUENCE</scope>
    <source>
        <strain evidence="1">P2</strain>
    </source>
</reference>
<proteinExistence type="predicted"/>
<protein>
    <submittedName>
        <fullName evidence="1">Uncharacterized protein</fullName>
    </submittedName>
</protein>
<gene>
    <name evidence="1" type="ORF">BDM02DRAFT_3273563</name>
</gene>
<evidence type="ECO:0000313" key="1">
    <source>
        <dbReference type="EMBL" id="KAF9642179.1"/>
    </source>
</evidence>
<dbReference type="Proteomes" id="UP000886501">
    <property type="component" value="Unassembled WGS sequence"/>
</dbReference>
<name>A0ACB6YY40_THEGA</name>
<evidence type="ECO:0000313" key="2">
    <source>
        <dbReference type="Proteomes" id="UP000886501"/>
    </source>
</evidence>
<reference evidence="1" key="2">
    <citation type="journal article" date="2020" name="Nat. Commun.">
        <title>Large-scale genome sequencing of mycorrhizal fungi provides insights into the early evolution of symbiotic traits.</title>
        <authorList>
            <person name="Miyauchi S."/>
            <person name="Kiss E."/>
            <person name="Kuo A."/>
            <person name="Drula E."/>
            <person name="Kohler A."/>
            <person name="Sanchez-Garcia M."/>
            <person name="Morin E."/>
            <person name="Andreopoulos B."/>
            <person name="Barry K.W."/>
            <person name="Bonito G."/>
            <person name="Buee M."/>
            <person name="Carver A."/>
            <person name="Chen C."/>
            <person name="Cichocki N."/>
            <person name="Clum A."/>
            <person name="Culley D."/>
            <person name="Crous P.W."/>
            <person name="Fauchery L."/>
            <person name="Girlanda M."/>
            <person name="Hayes R.D."/>
            <person name="Keri Z."/>
            <person name="LaButti K."/>
            <person name="Lipzen A."/>
            <person name="Lombard V."/>
            <person name="Magnuson J."/>
            <person name="Maillard F."/>
            <person name="Murat C."/>
            <person name="Nolan M."/>
            <person name="Ohm R.A."/>
            <person name="Pangilinan J."/>
            <person name="Pereira M.F."/>
            <person name="Perotto S."/>
            <person name="Peter M."/>
            <person name="Pfister S."/>
            <person name="Riley R."/>
            <person name="Sitrit Y."/>
            <person name="Stielow J.B."/>
            <person name="Szollosi G."/>
            <person name="Zifcakova L."/>
            <person name="Stursova M."/>
            <person name="Spatafora J.W."/>
            <person name="Tedersoo L."/>
            <person name="Vaario L.M."/>
            <person name="Yamada A."/>
            <person name="Yan M."/>
            <person name="Wang P."/>
            <person name="Xu J."/>
            <person name="Bruns T."/>
            <person name="Baldrian P."/>
            <person name="Vilgalys R."/>
            <person name="Dunand C."/>
            <person name="Henrissat B."/>
            <person name="Grigoriev I.V."/>
            <person name="Hibbett D."/>
            <person name="Nagy L.G."/>
            <person name="Martin F.M."/>
        </authorList>
    </citation>
    <scope>NUCLEOTIDE SEQUENCE</scope>
    <source>
        <strain evidence="1">P2</strain>
    </source>
</reference>
<dbReference type="EMBL" id="MU118629">
    <property type="protein sequence ID" value="KAF9642179.1"/>
    <property type="molecule type" value="Genomic_DNA"/>
</dbReference>
<organism evidence="1 2">
    <name type="scientific">Thelephora ganbajun</name>
    <name type="common">Ganba fungus</name>
    <dbReference type="NCBI Taxonomy" id="370292"/>
    <lineage>
        <taxon>Eukaryota</taxon>
        <taxon>Fungi</taxon>
        <taxon>Dikarya</taxon>
        <taxon>Basidiomycota</taxon>
        <taxon>Agaricomycotina</taxon>
        <taxon>Agaricomycetes</taxon>
        <taxon>Thelephorales</taxon>
        <taxon>Thelephoraceae</taxon>
        <taxon>Thelephora</taxon>
    </lineage>
</organism>
<comment type="caution">
    <text evidence="1">The sequence shown here is derived from an EMBL/GenBank/DDBJ whole genome shotgun (WGS) entry which is preliminary data.</text>
</comment>
<keyword evidence="2" id="KW-1185">Reference proteome</keyword>
<accession>A0ACB6YY40</accession>